<dbReference type="NCBIfam" id="NF045720">
    <property type="entry name" value="rubredox_RCKP"/>
    <property type="match status" value="1"/>
</dbReference>
<dbReference type="RefSeq" id="WP_168719704.1">
    <property type="nucleotide sequence ID" value="NZ_CP042909.1"/>
</dbReference>
<keyword evidence="2" id="KW-1185">Reference proteome</keyword>
<reference evidence="1 2" key="1">
    <citation type="submission" date="2019-08" db="EMBL/GenBank/DDBJ databases">
        <title>Complete genome sequence of Thermosulfurimonas marina SU872T, an anaerobic thermophilic chemolithoautotrophic bacterium isolated from a shallow marine hydrothermal vent.</title>
        <authorList>
            <person name="Allioux M."/>
            <person name="Jebbar M."/>
            <person name="Slobodkina G."/>
            <person name="Slobodkin A."/>
            <person name="Moalic Y."/>
            <person name="Frolova A."/>
            <person name="Shao Z."/>
            <person name="Alain K."/>
        </authorList>
    </citation>
    <scope>NUCLEOTIDE SEQUENCE [LARGE SCALE GENOMIC DNA]</scope>
    <source>
        <strain evidence="1 2">SU872</strain>
    </source>
</reference>
<dbReference type="EMBL" id="CP042909">
    <property type="protein sequence ID" value="QJA06355.1"/>
    <property type="molecule type" value="Genomic_DNA"/>
</dbReference>
<gene>
    <name evidence="1" type="ORF">FVE67_05830</name>
</gene>
<accession>A0A6H1WT04</accession>
<dbReference type="InterPro" id="IPR054685">
    <property type="entry name" value="Rubredox_RCKP"/>
</dbReference>
<dbReference type="SUPFAM" id="SSF57802">
    <property type="entry name" value="Rubredoxin-like"/>
    <property type="match status" value="1"/>
</dbReference>
<organism evidence="1 2">
    <name type="scientific">Thermosulfurimonas marina</name>
    <dbReference type="NCBI Taxonomy" id="2047767"/>
    <lineage>
        <taxon>Bacteria</taxon>
        <taxon>Pseudomonadati</taxon>
        <taxon>Thermodesulfobacteriota</taxon>
        <taxon>Thermodesulfobacteria</taxon>
        <taxon>Thermodesulfobacteriales</taxon>
        <taxon>Thermodesulfobacteriaceae</taxon>
        <taxon>Thermosulfurimonas</taxon>
    </lineage>
</organism>
<name>A0A6H1WT04_9BACT</name>
<dbReference type="KEGG" id="tmai:FVE67_05830"/>
<evidence type="ECO:0000313" key="2">
    <source>
        <dbReference type="Proteomes" id="UP000501253"/>
    </source>
</evidence>
<evidence type="ECO:0000313" key="1">
    <source>
        <dbReference type="EMBL" id="QJA06355.1"/>
    </source>
</evidence>
<dbReference type="Proteomes" id="UP000501253">
    <property type="component" value="Chromosome"/>
</dbReference>
<proteinExistence type="predicted"/>
<protein>
    <submittedName>
        <fullName evidence="1">Rubredoxin</fullName>
    </submittedName>
</protein>
<dbReference type="AlphaFoldDB" id="A0A6H1WT04"/>
<sequence length="50" mass="5472">MALWKCDKCGFSKESRCKPRKCPECGESGTFVKEGGDPACKASSKGRCKR</sequence>